<dbReference type="Proteomes" id="UP000242660">
    <property type="component" value="Unassembled WGS sequence"/>
</dbReference>
<comment type="caution">
    <text evidence="1">The sequence shown here is derived from an EMBL/GenBank/DDBJ whole genome shotgun (WGS) entry which is preliminary data.</text>
</comment>
<reference evidence="1 2" key="1">
    <citation type="journal article" date="2017" name="Front. Microbiol.">
        <title>Genome of Ca. Pandoraea novymonadis, an Endosymbiotic Bacterium of the Trypanosomatid Novymonas esmeraldas.</title>
        <authorList>
            <person name="Kostygov A.Y."/>
            <person name="Butenko A."/>
            <person name="Nenarokova A."/>
            <person name="Tashyreva D."/>
            <person name="Flegontov P."/>
            <person name="Lukes J."/>
            <person name="Yurchenko V."/>
        </authorList>
    </citation>
    <scope>NUCLEOTIDE SEQUENCE [LARGE SCALE GENOMIC DNA]</scope>
    <source>
        <strain evidence="1 2">E262</strain>
    </source>
</reference>
<evidence type="ECO:0000313" key="1">
    <source>
        <dbReference type="EMBL" id="PSB91897.1"/>
    </source>
</evidence>
<keyword evidence="2" id="KW-1185">Reference proteome</keyword>
<name>A0ABX5FFF7_9BURK</name>
<accession>A0ABX5FFF7</accession>
<protein>
    <submittedName>
        <fullName evidence="1">Uncharacterized protein</fullName>
    </submittedName>
</protein>
<organism evidence="1 2">
    <name type="scientific">Candidatus Pandoraea novymonadis</name>
    <dbReference type="NCBI Taxonomy" id="1808959"/>
    <lineage>
        <taxon>Bacteria</taxon>
        <taxon>Pseudomonadati</taxon>
        <taxon>Pseudomonadota</taxon>
        <taxon>Betaproteobacteria</taxon>
        <taxon>Burkholderiales</taxon>
        <taxon>Burkholderiaceae</taxon>
        <taxon>Pandoraea</taxon>
    </lineage>
</organism>
<proteinExistence type="predicted"/>
<evidence type="ECO:0000313" key="2">
    <source>
        <dbReference type="Proteomes" id="UP000242660"/>
    </source>
</evidence>
<sequence>MLRFVEGDGSGILNYYLLTSYEVHLNSKHSEAEDSFRKGDFIFT</sequence>
<dbReference type="EMBL" id="MUHY01000001">
    <property type="protein sequence ID" value="PSB91897.1"/>
    <property type="molecule type" value="Genomic_DNA"/>
</dbReference>
<gene>
    <name evidence="1" type="ORF">BZL35_00115</name>
</gene>